<dbReference type="Gene3D" id="3.40.630.30">
    <property type="match status" value="1"/>
</dbReference>
<dbReference type="Proteomes" id="UP000182719">
    <property type="component" value="Unassembled WGS sequence"/>
</dbReference>
<proteinExistence type="predicted"/>
<protein>
    <submittedName>
        <fullName evidence="2">Protein N-acetyltransferase, RimJ/RimL family</fullName>
    </submittedName>
</protein>
<dbReference type="PANTHER" id="PTHR43415">
    <property type="entry name" value="SPERMIDINE N(1)-ACETYLTRANSFERASE"/>
    <property type="match status" value="1"/>
</dbReference>
<name>A0A1H7SU47_STIAU</name>
<dbReference type="RefSeq" id="WP_075007513.1">
    <property type="nucleotide sequence ID" value="NZ_FOAP01000008.1"/>
</dbReference>
<gene>
    <name evidence="2" type="ORF">SAMN05444354_108128</name>
</gene>
<dbReference type="PROSITE" id="PS51186">
    <property type="entry name" value="GNAT"/>
    <property type="match status" value="1"/>
</dbReference>
<keyword evidence="3" id="KW-1185">Reference proteome</keyword>
<reference evidence="3" key="1">
    <citation type="submission" date="2016-10" db="EMBL/GenBank/DDBJ databases">
        <authorList>
            <person name="Varghese N."/>
            <person name="Submissions S."/>
        </authorList>
    </citation>
    <scope>NUCLEOTIDE SEQUENCE [LARGE SCALE GENOMIC DNA]</scope>
    <source>
        <strain evidence="3">DSM 17044</strain>
    </source>
</reference>
<dbReference type="GO" id="GO:0016747">
    <property type="term" value="F:acyltransferase activity, transferring groups other than amino-acyl groups"/>
    <property type="evidence" value="ECO:0007669"/>
    <property type="project" value="InterPro"/>
</dbReference>
<keyword evidence="2" id="KW-0808">Transferase</keyword>
<dbReference type="AlphaFoldDB" id="A0A1H7SU47"/>
<dbReference type="InterPro" id="IPR016181">
    <property type="entry name" value="Acyl_CoA_acyltransferase"/>
</dbReference>
<dbReference type="OrthoDB" id="9795206at2"/>
<dbReference type="Pfam" id="PF13302">
    <property type="entry name" value="Acetyltransf_3"/>
    <property type="match status" value="1"/>
</dbReference>
<sequence>MKNPFAIGPRLYFRPIEREDAPQLAVFVNDPVVRRTLLLHRPLNVAQEYGFVESLERDESQVVFGIARHESPELIGVTNLFDLDFRSRRAEFGLFIGERTLWGQGFGTEATRMMLDYGFGTLNLSRVWLQVFAHHAAGLRTYEKAGFRREGVLREQHYTEGRPVDAVVMGILRPEWTPLSPPRQP</sequence>
<dbReference type="EMBL" id="FOAP01000008">
    <property type="protein sequence ID" value="SEL75925.1"/>
    <property type="molecule type" value="Genomic_DNA"/>
</dbReference>
<organism evidence="2 3">
    <name type="scientific">Stigmatella aurantiaca</name>
    <dbReference type="NCBI Taxonomy" id="41"/>
    <lineage>
        <taxon>Bacteria</taxon>
        <taxon>Pseudomonadati</taxon>
        <taxon>Myxococcota</taxon>
        <taxon>Myxococcia</taxon>
        <taxon>Myxococcales</taxon>
        <taxon>Cystobacterineae</taxon>
        <taxon>Archangiaceae</taxon>
        <taxon>Stigmatella</taxon>
    </lineage>
</organism>
<accession>A0A1H7SU47</accession>
<dbReference type="SUPFAM" id="SSF55729">
    <property type="entry name" value="Acyl-CoA N-acyltransferases (Nat)"/>
    <property type="match status" value="1"/>
</dbReference>
<evidence type="ECO:0000259" key="1">
    <source>
        <dbReference type="PROSITE" id="PS51186"/>
    </source>
</evidence>
<dbReference type="PANTHER" id="PTHR43415:SF3">
    <property type="entry name" value="GNAT-FAMILY ACETYLTRANSFERASE"/>
    <property type="match status" value="1"/>
</dbReference>
<feature type="domain" description="N-acetyltransferase" evidence="1">
    <location>
        <begin position="11"/>
        <end position="174"/>
    </location>
</feature>
<dbReference type="InterPro" id="IPR000182">
    <property type="entry name" value="GNAT_dom"/>
</dbReference>
<evidence type="ECO:0000313" key="3">
    <source>
        <dbReference type="Proteomes" id="UP000182719"/>
    </source>
</evidence>
<evidence type="ECO:0000313" key="2">
    <source>
        <dbReference type="EMBL" id="SEL75925.1"/>
    </source>
</evidence>